<organism evidence="2 3">
    <name type="scientific">Piscinibacter sakaiensis</name>
    <name type="common">Ideonella sakaiensis</name>
    <dbReference type="NCBI Taxonomy" id="1547922"/>
    <lineage>
        <taxon>Bacteria</taxon>
        <taxon>Pseudomonadati</taxon>
        <taxon>Pseudomonadota</taxon>
        <taxon>Betaproteobacteria</taxon>
        <taxon>Burkholderiales</taxon>
        <taxon>Sphaerotilaceae</taxon>
        <taxon>Piscinibacter</taxon>
    </lineage>
</organism>
<evidence type="ECO:0000313" key="3">
    <source>
        <dbReference type="Proteomes" id="UP000037660"/>
    </source>
</evidence>
<accession>A0A0K8NYW5</accession>
<evidence type="ECO:0000313" key="2">
    <source>
        <dbReference type="EMBL" id="GAP35489.1"/>
    </source>
</evidence>
<feature type="transmembrane region" description="Helical" evidence="1">
    <location>
        <begin position="95"/>
        <end position="112"/>
    </location>
</feature>
<name>A0A0K8NYW5_PISS1</name>
<gene>
    <name evidence="2" type="ORF">ISF6_1262</name>
</gene>
<feature type="transmembrane region" description="Helical" evidence="1">
    <location>
        <begin position="232"/>
        <end position="253"/>
    </location>
</feature>
<dbReference type="Pfam" id="PF10067">
    <property type="entry name" value="DUF2306"/>
    <property type="match status" value="1"/>
</dbReference>
<keyword evidence="1" id="KW-0812">Transmembrane</keyword>
<dbReference type="AlphaFoldDB" id="A0A0K8NYW5"/>
<sequence length="256" mass="26929">MLRAAVATWFGVAMLGQLAFAAYVVGLYGGAALSGQAAHWNRVTPRAWVPGEPVGNLVFASHVAFTVAILLGGLIQLLPPLRRRAPALHRWNGRLYLAAAVVLALGGIAMLLTRGTVGGIAQQAGTAVNGLAILACAALAWRAARAGRTAEHRRWALRLFLCVGGVWFFRIGLMAWLMVFQAPVGFDPTSFSGPFLTVLAFAQFLLPLLVLEGVLRAEAGARPGARRAMAAVVFALAALTALGVAGAVMGMWLPRL</sequence>
<reference evidence="3" key="1">
    <citation type="submission" date="2015-07" db="EMBL/GenBank/DDBJ databases">
        <title>Discovery of a poly(ethylene terephthalate assimilation.</title>
        <authorList>
            <person name="Yoshida S."/>
            <person name="Hiraga K."/>
            <person name="Takehana T."/>
            <person name="Taniguchi I."/>
            <person name="Yamaji H."/>
            <person name="Maeda Y."/>
            <person name="Toyohara K."/>
            <person name="Miyamoto K."/>
            <person name="Kimura Y."/>
            <person name="Oda K."/>
        </authorList>
    </citation>
    <scope>NUCLEOTIDE SEQUENCE [LARGE SCALE GENOMIC DNA]</scope>
    <source>
        <strain evidence="3">NBRC 110686 / TISTR 2288 / 201-F6</strain>
    </source>
</reference>
<keyword evidence="1" id="KW-1133">Transmembrane helix</keyword>
<protein>
    <submittedName>
        <fullName evidence="2">Putative membrane protein</fullName>
    </submittedName>
</protein>
<feature type="transmembrane region" description="Helical" evidence="1">
    <location>
        <begin position="124"/>
        <end position="144"/>
    </location>
</feature>
<feature type="transmembrane region" description="Helical" evidence="1">
    <location>
        <begin position="54"/>
        <end position="75"/>
    </location>
</feature>
<keyword evidence="3" id="KW-1185">Reference proteome</keyword>
<keyword evidence="1" id="KW-0472">Membrane</keyword>
<evidence type="ECO:0000256" key="1">
    <source>
        <dbReference type="SAM" id="Phobius"/>
    </source>
</evidence>
<feature type="transmembrane region" description="Helical" evidence="1">
    <location>
        <begin position="156"/>
        <end position="179"/>
    </location>
</feature>
<dbReference type="EMBL" id="BBYR01000023">
    <property type="protein sequence ID" value="GAP35489.1"/>
    <property type="molecule type" value="Genomic_DNA"/>
</dbReference>
<dbReference type="STRING" id="1547922.ISF6_1262"/>
<proteinExistence type="predicted"/>
<feature type="transmembrane region" description="Helical" evidence="1">
    <location>
        <begin position="191"/>
        <end position="211"/>
    </location>
</feature>
<dbReference type="Proteomes" id="UP000037660">
    <property type="component" value="Unassembled WGS sequence"/>
</dbReference>
<reference evidence="2 3" key="2">
    <citation type="journal article" date="2016" name="Science">
        <title>A bacterium that degrades and assimilates poly(ethylene terephthalate).</title>
        <authorList>
            <person name="Yoshida S."/>
            <person name="Hiraga K."/>
            <person name="Takehana T."/>
            <person name="Taniguchi I."/>
            <person name="Yamaji H."/>
            <person name="Maeda Y."/>
            <person name="Toyohara K."/>
            <person name="Miyamoto K."/>
            <person name="Kimura Y."/>
            <person name="Oda K."/>
        </authorList>
    </citation>
    <scope>NUCLEOTIDE SEQUENCE [LARGE SCALE GENOMIC DNA]</scope>
    <source>
        <strain evidence="3">NBRC 110686 / TISTR 2288 / 201-F6</strain>
    </source>
</reference>
<comment type="caution">
    <text evidence="2">The sequence shown here is derived from an EMBL/GenBank/DDBJ whole genome shotgun (WGS) entry which is preliminary data.</text>
</comment>
<dbReference type="InterPro" id="IPR018750">
    <property type="entry name" value="DUF2306_membrane"/>
</dbReference>